<comment type="caution">
    <text evidence="2">The sequence shown here is derived from an EMBL/GenBank/DDBJ whole genome shotgun (WGS) entry which is preliminary data.</text>
</comment>
<dbReference type="InterPro" id="IPR036689">
    <property type="entry name" value="ESAT-6-like_sf"/>
</dbReference>
<feature type="region of interest" description="Disordered" evidence="1">
    <location>
        <begin position="1"/>
        <end position="23"/>
    </location>
</feature>
<evidence type="ECO:0000313" key="2">
    <source>
        <dbReference type="EMBL" id="GAA2509055.1"/>
    </source>
</evidence>
<evidence type="ECO:0000313" key="3">
    <source>
        <dbReference type="Proteomes" id="UP001501358"/>
    </source>
</evidence>
<protein>
    <recommendedName>
        <fullName evidence="4">ESAT-6-like protein</fullName>
    </recommendedName>
</protein>
<organism evidence="2 3">
    <name type="scientific">Streptomyces thermolineatus</name>
    <dbReference type="NCBI Taxonomy" id="44033"/>
    <lineage>
        <taxon>Bacteria</taxon>
        <taxon>Bacillati</taxon>
        <taxon>Actinomycetota</taxon>
        <taxon>Actinomycetes</taxon>
        <taxon>Kitasatosporales</taxon>
        <taxon>Streptomycetaceae</taxon>
        <taxon>Streptomyces</taxon>
    </lineage>
</organism>
<dbReference type="EMBL" id="BAAATA010000046">
    <property type="protein sequence ID" value="GAA2509055.1"/>
    <property type="molecule type" value="Genomic_DNA"/>
</dbReference>
<reference evidence="3" key="1">
    <citation type="journal article" date="2019" name="Int. J. Syst. Evol. Microbiol.">
        <title>The Global Catalogue of Microorganisms (GCM) 10K type strain sequencing project: providing services to taxonomists for standard genome sequencing and annotation.</title>
        <authorList>
            <consortium name="The Broad Institute Genomics Platform"/>
            <consortium name="The Broad Institute Genome Sequencing Center for Infectious Disease"/>
            <person name="Wu L."/>
            <person name="Ma J."/>
        </authorList>
    </citation>
    <scope>NUCLEOTIDE SEQUENCE [LARGE SCALE GENOMIC DNA]</scope>
    <source>
        <strain evidence="3">JCM 6307</strain>
    </source>
</reference>
<evidence type="ECO:0000256" key="1">
    <source>
        <dbReference type="SAM" id="MobiDB-lite"/>
    </source>
</evidence>
<dbReference type="Proteomes" id="UP001501358">
    <property type="component" value="Unassembled WGS sequence"/>
</dbReference>
<sequence length="99" mass="10755">MKKAGNNANELAGRLNADGKHAEDDTAHAVKALKGEHWHGALGSTLDAVLDTWSRQTASLVRKCRDIHSKCTATADNYTRTERENTAVFSTTTKQSPFG</sequence>
<dbReference type="Gene3D" id="1.10.287.1060">
    <property type="entry name" value="ESAT-6-like"/>
    <property type="match status" value="1"/>
</dbReference>
<gene>
    <name evidence="2" type="ORF">GCM10010406_51900</name>
</gene>
<dbReference type="SUPFAM" id="SSF140453">
    <property type="entry name" value="EsxAB dimer-like"/>
    <property type="match status" value="1"/>
</dbReference>
<accession>A0ABP6A1I2</accession>
<keyword evidence="3" id="KW-1185">Reference proteome</keyword>
<proteinExistence type="predicted"/>
<evidence type="ECO:0008006" key="4">
    <source>
        <dbReference type="Google" id="ProtNLM"/>
    </source>
</evidence>
<name>A0ABP6A1I2_9ACTN</name>